<keyword evidence="3" id="KW-1185">Reference proteome</keyword>
<proteinExistence type="predicted"/>
<evidence type="ECO:0000256" key="1">
    <source>
        <dbReference type="SAM" id="MobiDB-lite"/>
    </source>
</evidence>
<sequence>MPMMAIGLQTRTLIELLNQHKNVADRTADDLRSWFDKQVQEEGFVHTLLRALRACQRSNPESLAPFHDFLVSSLGQPAIASPSPTHKMRRYNSLEQAWRNIYQGKAHETLFRSISDDDRTGPYGCMAEIYQASGYGKSRTVHEMSNLASSSASPAADHISRRLPAQRRPHRRNLPNDTGQHWP</sequence>
<accession>A0A5C3QPP5</accession>
<name>A0A5C3QPP5_9AGAR</name>
<protein>
    <submittedName>
        <fullName evidence="2">Uncharacterized protein</fullName>
    </submittedName>
</protein>
<feature type="region of interest" description="Disordered" evidence="1">
    <location>
        <begin position="145"/>
        <end position="183"/>
    </location>
</feature>
<gene>
    <name evidence="2" type="ORF">BDV98DRAFT_353897</name>
</gene>
<evidence type="ECO:0000313" key="2">
    <source>
        <dbReference type="EMBL" id="TFL03955.1"/>
    </source>
</evidence>
<dbReference type="EMBL" id="ML178819">
    <property type="protein sequence ID" value="TFL03955.1"/>
    <property type="molecule type" value="Genomic_DNA"/>
</dbReference>
<dbReference type="Proteomes" id="UP000305067">
    <property type="component" value="Unassembled WGS sequence"/>
</dbReference>
<feature type="compositionally biased region" description="Basic residues" evidence="1">
    <location>
        <begin position="164"/>
        <end position="173"/>
    </location>
</feature>
<evidence type="ECO:0000313" key="3">
    <source>
        <dbReference type="Proteomes" id="UP000305067"/>
    </source>
</evidence>
<reference evidence="2 3" key="1">
    <citation type="journal article" date="2019" name="Nat. Ecol. Evol.">
        <title>Megaphylogeny resolves global patterns of mushroom evolution.</title>
        <authorList>
            <person name="Varga T."/>
            <person name="Krizsan K."/>
            <person name="Foldi C."/>
            <person name="Dima B."/>
            <person name="Sanchez-Garcia M."/>
            <person name="Sanchez-Ramirez S."/>
            <person name="Szollosi G.J."/>
            <person name="Szarkandi J.G."/>
            <person name="Papp V."/>
            <person name="Albert L."/>
            <person name="Andreopoulos W."/>
            <person name="Angelini C."/>
            <person name="Antonin V."/>
            <person name="Barry K.W."/>
            <person name="Bougher N.L."/>
            <person name="Buchanan P."/>
            <person name="Buyck B."/>
            <person name="Bense V."/>
            <person name="Catcheside P."/>
            <person name="Chovatia M."/>
            <person name="Cooper J."/>
            <person name="Damon W."/>
            <person name="Desjardin D."/>
            <person name="Finy P."/>
            <person name="Geml J."/>
            <person name="Haridas S."/>
            <person name="Hughes K."/>
            <person name="Justo A."/>
            <person name="Karasinski D."/>
            <person name="Kautmanova I."/>
            <person name="Kiss B."/>
            <person name="Kocsube S."/>
            <person name="Kotiranta H."/>
            <person name="LaButti K.M."/>
            <person name="Lechner B.E."/>
            <person name="Liimatainen K."/>
            <person name="Lipzen A."/>
            <person name="Lukacs Z."/>
            <person name="Mihaltcheva S."/>
            <person name="Morgado L.N."/>
            <person name="Niskanen T."/>
            <person name="Noordeloos M.E."/>
            <person name="Ohm R.A."/>
            <person name="Ortiz-Santana B."/>
            <person name="Ovrebo C."/>
            <person name="Racz N."/>
            <person name="Riley R."/>
            <person name="Savchenko A."/>
            <person name="Shiryaev A."/>
            <person name="Soop K."/>
            <person name="Spirin V."/>
            <person name="Szebenyi C."/>
            <person name="Tomsovsky M."/>
            <person name="Tulloss R.E."/>
            <person name="Uehling J."/>
            <person name="Grigoriev I.V."/>
            <person name="Vagvolgyi C."/>
            <person name="Papp T."/>
            <person name="Martin F.M."/>
            <person name="Miettinen O."/>
            <person name="Hibbett D.S."/>
            <person name="Nagy L.G."/>
        </authorList>
    </citation>
    <scope>NUCLEOTIDE SEQUENCE [LARGE SCALE GENOMIC DNA]</scope>
    <source>
        <strain evidence="2 3">CBS 309.79</strain>
    </source>
</reference>
<dbReference type="AlphaFoldDB" id="A0A5C3QPP5"/>
<organism evidence="2 3">
    <name type="scientific">Pterulicium gracile</name>
    <dbReference type="NCBI Taxonomy" id="1884261"/>
    <lineage>
        <taxon>Eukaryota</taxon>
        <taxon>Fungi</taxon>
        <taxon>Dikarya</taxon>
        <taxon>Basidiomycota</taxon>
        <taxon>Agaricomycotina</taxon>
        <taxon>Agaricomycetes</taxon>
        <taxon>Agaricomycetidae</taxon>
        <taxon>Agaricales</taxon>
        <taxon>Pleurotineae</taxon>
        <taxon>Pterulaceae</taxon>
        <taxon>Pterulicium</taxon>
    </lineage>
</organism>